<dbReference type="Proteomes" id="UP000032673">
    <property type="component" value="Unassembled WGS sequence"/>
</dbReference>
<comment type="caution">
    <text evidence="2">The sequence shown here is derived from an EMBL/GenBank/DDBJ whole genome shotgun (WGS) entry which is preliminary data.</text>
</comment>
<dbReference type="SUPFAM" id="SSF53756">
    <property type="entry name" value="UDP-Glycosyltransferase/glycogen phosphorylase"/>
    <property type="match status" value="1"/>
</dbReference>
<dbReference type="Gene3D" id="3.40.50.2000">
    <property type="entry name" value="Glycogen Phosphorylase B"/>
    <property type="match status" value="2"/>
</dbReference>
<sequence length="556" mass="61287">MKAPYIVPVHRTVLPGYLDMATRTRIAGWAQPDLGGEPAALQILDNGEPIARVIANQPRPDVAQAGFGEARCGFDLLIPVALPVHERHVIQVRRESDGSELNGSPIVIEAARAFDEDLQRLVRQAALGAQTNAEREDTLAFLADIADKVITAYAKAESGQEQREHYARLVRRYGPSVPQQTRTPRALIIDEIVPIFGRDAGSQAVLSHAKSLQNLGYSVSFVAANDLAPEPSTCALLEKKSLTVWHAPFYSCVEDVLHRQAGSFDVVYLHRIGIATRYLALARHYQPGATVLYSVADLHHQRLTGQAAFEKRPELLALSRSVRLQECTAAWQADGVLTHSPEEAEWLVKAVPQARVACVPWSIPIRSPAKNFEKRSDIAFIGNYSHAPNLDAVRWFVETILPDLRAEYPTLTIWLVGAHLPQHLSWPEGVRIVGHVTDLDKDVLDRVRLTVAPLRFGAGIKGKVLESFAAGVPCVMTPTAAEGLKLPKTLAGLVAKDEKQLKKCILKLYANTEACQKLSKKLQAYVKSVFSEKNTTQTLQDAIRLANKKRKITENS</sequence>
<dbReference type="AlphaFoldDB" id="A0A6N3T809"/>
<dbReference type="EMBL" id="BJXQ01000014">
    <property type="protein sequence ID" value="GEN04230.1"/>
    <property type="molecule type" value="Genomic_DNA"/>
</dbReference>
<keyword evidence="1" id="KW-0808">Transferase</keyword>
<evidence type="ECO:0000313" key="1">
    <source>
        <dbReference type="EMBL" id="GAN64471.1"/>
    </source>
</evidence>
<accession>A0A6N3T809</accession>
<evidence type="ECO:0000313" key="3">
    <source>
        <dbReference type="Proteomes" id="UP000032673"/>
    </source>
</evidence>
<dbReference type="PANTHER" id="PTHR12526">
    <property type="entry name" value="GLYCOSYLTRANSFERASE"/>
    <property type="match status" value="1"/>
</dbReference>
<evidence type="ECO:0000313" key="4">
    <source>
        <dbReference type="Proteomes" id="UP000321104"/>
    </source>
</evidence>
<protein>
    <submittedName>
        <fullName evidence="1">Glycosyl transferase</fullName>
    </submittedName>
</protein>
<keyword evidence="3" id="KW-1185">Reference proteome</keyword>
<dbReference type="GO" id="GO:0016740">
    <property type="term" value="F:transferase activity"/>
    <property type="evidence" value="ECO:0007669"/>
    <property type="project" value="UniProtKB-KW"/>
</dbReference>
<organism evidence="2 4">
    <name type="scientific">Acetobacter indonesiensis</name>
    <dbReference type="NCBI Taxonomy" id="104101"/>
    <lineage>
        <taxon>Bacteria</taxon>
        <taxon>Pseudomonadati</taxon>
        <taxon>Pseudomonadota</taxon>
        <taxon>Alphaproteobacteria</taxon>
        <taxon>Acetobacterales</taxon>
        <taxon>Acetobacteraceae</taxon>
        <taxon>Acetobacter</taxon>
    </lineage>
</organism>
<name>A0A6N3T809_9PROT</name>
<dbReference type="Proteomes" id="UP000321104">
    <property type="component" value="Unassembled WGS sequence"/>
</dbReference>
<gene>
    <name evidence="1" type="ORF">Abin_081_002</name>
    <name evidence="2" type="ORF">AIN02nite_22550</name>
</gene>
<dbReference type="EMBL" id="BAMW01000078">
    <property type="protein sequence ID" value="GAN64471.1"/>
    <property type="molecule type" value="Genomic_DNA"/>
</dbReference>
<dbReference type="Pfam" id="PF13692">
    <property type="entry name" value="Glyco_trans_1_4"/>
    <property type="match status" value="1"/>
</dbReference>
<dbReference type="CDD" id="cd03801">
    <property type="entry name" value="GT4_PimA-like"/>
    <property type="match status" value="1"/>
</dbReference>
<evidence type="ECO:0000313" key="2">
    <source>
        <dbReference type="EMBL" id="GEN04230.1"/>
    </source>
</evidence>
<proteinExistence type="predicted"/>
<reference evidence="1 3" key="1">
    <citation type="submission" date="2012-11" db="EMBL/GenBank/DDBJ databases">
        <title>Whole genome sequence of Acetobacter indonesiensis 5H-1.</title>
        <authorList>
            <person name="Azuma Y."/>
            <person name="Higashiura N."/>
            <person name="Hirakawa H."/>
            <person name="Matsushita K."/>
        </authorList>
    </citation>
    <scope>NUCLEOTIDE SEQUENCE [LARGE SCALE GENOMIC DNA]</scope>
    <source>
        <strain evidence="1 3">5H-1</strain>
    </source>
</reference>
<dbReference type="RefSeq" id="WP_048848039.1">
    <property type="nucleotide sequence ID" value="NZ_BAMW01000078.1"/>
</dbReference>
<reference evidence="2 4" key="2">
    <citation type="submission" date="2019-07" db="EMBL/GenBank/DDBJ databases">
        <title>Whole genome shotgun sequence of Acetobacter indonesiensis NBRC 16471.</title>
        <authorList>
            <person name="Hosoyama A."/>
            <person name="Uohara A."/>
            <person name="Ohji S."/>
            <person name="Ichikawa N."/>
        </authorList>
    </citation>
    <scope>NUCLEOTIDE SEQUENCE [LARGE SCALE GENOMIC DNA]</scope>
    <source>
        <strain evidence="2 4">NBRC 16471</strain>
    </source>
</reference>